<evidence type="ECO:0000256" key="2">
    <source>
        <dbReference type="ARBA" id="ARBA00022737"/>
    </source>
</evidence>
<keyword evidence="9" id="KW-1185">Reference proteome</keyword>
<feature type="compositionally biased region" description="Basic and acidic residues" evidence="6">
    <location>
        <begin position="7"/>
        <end position="19"/>
    </location>
</feature>
<dbReference type="PANTHER" id="PTHR24379:SF117">
    <property type="entry name" value="ZINC FINGER PROTEIN WECKLE"/>
    <property type="match status" value="1"/>
</dbReference>
<keyword evidence="2" id="KW-0677">Repeat</keyword>
<dbReference type="PROSITE" id="PS50157">
    <property type="entry name" value="ZINC_FINGER_C2H2_2"/>
    <property type="match status" value="3"/>
</dbReference>
<feature type="domain" description="C2H2-type" evidence="7">
    <location>
        <begin position="400"/>
        <end position="428"/>
    </location>
</feature>
<dbReference type="InterPro" id="IPR036236">
    <property type="entry name" value="Znf_C2H2_sf"/>
</dbReference>
<dbReference type="InterPro" id="IPR013087">
    <property type="entry name" value="Znf_C2H2_type"/>
</dbReference>
<dbReference type="PROSITE" id="PS00028">
    <property type="entry name" value="ZINC_FINGER_C2H2_1"/>
    <property type="match status" value="4"/>
</dbReference>
<accession>A0ABR1CBD8</accession>
<dbReference type="PANTHER" id="PTHR24379">
    <property type="entry name" value="KRAB AND ZINC FINGER DOMAIN-CONTAINING"/>
    <property type="match status" value="1"/>
</dbReference>
<organism evidence="8 9">
    <name type="scientific">Necator americanus</name>
    <name type="common">Human hookworm</name>
    <dbReference type="NCBI Taxonomy" id="51031"/>
    <lineage>
        <taxon>Eukaryota</taxon>
        <taxon>Metazoa</taxon>
        <taxon>Ecdysozoa</taxon>
        <taxon>Nematoda</taxon>
        <taxon>Chromadorea</taxon>
        <taxon>Rhabditida</taxon>
        <taxon>Rhabditina</taxon>
        <taxon>Rhabditomorpha</taxon>
        <taxon>Strongyloidea</taxon>
        <taxon>Ancylostomatidae</taxon>
        <taxon>Bunostominae</taxon>
        <taxon>Necator</taxon>
    </lineage>
</organism>
<reference evidence="8 9" key="1">
    <citation type="submission" date="2023-08" db="EMBL/GenBank/DDBJ databases">
        <title>A Necator americanus chromosomal reference genome.</title>
        <authorList>
            <person name="Ilik V."/>
            <person name="Petrzelkova K.J."/>
            <person name="Pardy F."/>
            <person name="Fuh T."/>
            <person name="Niatou-Singa F.S."/>
            <person name="Gouil Q."/>
            <person name="Baker L."/>
            <person name="Ritchie M.E."/>
            <person name="Jex A.R."/>
            <person name="Gazzola D."/>
            <person name="Li H."/>
            <person name="Toshio Fujiwara R."/>
            <person name="Zhan B."/>
            <person name="Aroian R.V."/>
            <person name="Pafco B."/>
            <person name="Schwarz E.M."/>
        </authorList>
    </citation>
    <scope>NUCLEOTIDE SEQUENCE [LARGE SCALE GENOMIC DNA]</scope>
    <source>
        <strain evidence="8 9">Aroian</strain>
        <tissue evidence="8">Whole animal</tissue>
    </source>
</reference>
<keyword evidence="3 5" id="KW-0863">Zinc-finger</keyword>
<evidence type="ECO:0000256" key="4">
    <source>
        <dbReference type="ARBA" id="ARBA00022833"/>
    </source>
</evidence>
<dbReference type="Proteomes" id="UP001303046">
    <property type="component" value="Unassembled WGS sequence"/>
</dbReference>
<sequence length="513" mass="58596">MIVQAMLEHRKKERRKTESVDDNISISFPSSERSASPSIRKKYSTIVPSTSRGIDHVLDYSASNSSETNMCPSPVRNQFVIDSEEEYSDKGDEETCGYRINCSQNSFVRIKQNSSTGSKKYRCRRVLPAKGTEEKTNILKIDARRRTQESAGRYSCPFCDYCAPFPSKVKRHIVNKHSDSHLCSDCNKRFDTFLLLRKHCSTEHPKLHRCQFCDFSNKTQAAVRRHTVANHENGVMCTVAGCSMRVARWRLKKHLMKYHPCSPSEVASRNMHLERLPEIERGPSLKCLDCTFVTNDLEDYNLHVVRAHKEGFECPFPDCSVRFLLGDMDDHFAAMHEPSKQENGSFCLQFRDNSAASATTTTVSECASTSYCSDALCSDFEMPTPSRMPVGVFQGSSRDFQCSLCGKNYQDFYLLRKHVRSVHERRYTQRSRPLKYTCDWPDCARAFASPGLLQDHVNAHRGVRPYQCTNCGCSFSARARFAVHLSKYHRMSIRDYNCASDLLKPPSNDESQI</sequence>
<dbReference type="SMART" id="SM00355">
    <property type="entry name" value="ZnF_C2H2"/>
    <property type="match status" value="9"/>
</dbReference>
<evidence type="ECO:0000313" key="8">
    <source>
        <dbReference type="EMBL" id="KAK6734760.1"/>
    </source>
</evidence>
<keyword evidence="4" id="KW-0862">Zinc</keyword>
<evidence type="ECO:0000256" key="6">
    <source>
        <dbReference type="SAM" id="MobiDB-lite"/>
    </source>
</evidence>
<evidence type="ECO:0000313" key="9">
    <source>
        <dbReference type="Proteomes" id="UP001303046"/>
    </source>
</evidence>
<dbReference type="EMBL" id="JAVFWL010000002">
    <property type="protein sequence ID" value="KAK6734760.1"/>
    <property type="molecule type" value="Genomic_DNA"/>
</dbReference>
<evidence type="ECO:0000259" key="7">
    <source>
        <dbReference type="PROSITE" id="PS50157"/>
    </source>
</evidence>
<protein>
    <recommendedName>
        <fullName evidence="7">C2H2-type domain-containing protein</fullName>
    </recommendedName>
</protein>
<gene>
    <name evidence="8" type="primary">Necator_chrII.g5930</name>
    <name evidence="8" type="ORF">RB195_018137</name>
</gene>
<name>A0ABR1CBD8_NECAM</name>
<feature type="region of interest" description="Disordered" evidence="6">
    <location>
        <begin position="1"/>
        <end position="21"/>
    </location>
</feature>
<feature type="domain" description="C2H2-type" evidence="7">
    <location>
        <begin position="466"/>
        <end position="489"/>
    </location>
</feature>
<dbReference type="SUPFAM" id="SSF57667">
    <property type="entry name" value="beta-beta-alpha zinc fingers"/>
    <property type="match status" value="1"/>
</dbReference>
<evidence type="ECO:0000256" key="1">
    <source>
        <dbReference type="ARBA" id="ARBA00022723"/>
    </source>
</evidence>
<feature type="domain" description="C2H2-type" evidence="7">
    <location>
        <begin position="436"/>
        <end position="465"/>
    </location>
</feature>
<proteinExistence type="predicted"/>
<keyword evidence="1" id="KW-0479">Metal-binding</keyword>
<comment type="caution">
    <text evidence="8">The sequence shown here is derived from an EMBL/GenBank/DDBJ whole genome shotgun (WGS) entry which is preliminary data.</text>
</comment>
<evidence type="ECO:0000256" key="5">
    <source>
        <dbReference type="PROSITE-ProRule" id="PRU00042"/>
    </source>
</evidence>
<dbReference type="Gene3D" id="3.30.160.60">
    <property type="entry name" value="Classic Zinc Finger"/>
    <property type="match status" value="3"/>
</dbReference>
<dbReference type="Pfam" id="PF00096">
    <property type="entry name" value="zf-C2H2"/>
    <property type="match status" value="1"/>
</dbReference>
<evidence type="ECO:0000256" key="3">
    <source>
        <dbReference type="ARBA" id="ARBA00022771"/>
    </source>
</evidence>